<evidence type="ECO:0000259" key="3">
    <source>
        <dbReference type="Pfam" id="PF22219"/>
    </source>
</evidence>
<dbReference type="Gene3D" id="1.20.58.820">
    <property type="entry name" value="Uncharacterised protein PF12889, C-terminal DUF3829"/>
    <property type="match status" value="1"/>
</dbReference>
<feature type="chain" id="PRO_5038613197" description="DUF3829 domain-containing protein" evidence="1">
    <location>
        <begin position="20"/>
        <end position="291"/>
    </location>
</feature>
<gene>
    <name evidence="4" type="ORF">H9888_00735</name>
</gene>
<evidence type="ECO:0000313" key="4">
    <source>
        <dbReference type="EMBL" id="HIW10002.1"/>
    </source>
</evidence>
<evidence type="ECO:0000256" key="1">
    <source>
        <dbReference type="SAM" id="SignalP"/>
    </source>
</evidence>
<proteinExistence type="predicted"/>
<organism evidence="4 5">
    <name type="scientific">Candidatus Rikenella faecigallinarum</name>
    <dbReference type="NCBI Taxonomy" id="2838745"/>
    <lineage>
        <taxon>Bacteria</taxon>
        <taxon>Pseudomonadati</taxon>
        <taxon>Bacteroidota</taxon>
        <taxon>Bacteroidia</taxon>
        <taxon>Bacteroidales</taxon>
        <taxon>Rikenellaceae</taxon>
        <taxon>Rikenella</taxon>
    </lineage>
</organism>
<name>A0A9D1QD54_9BACT</name>
<dbReference type="Pfam" id="PF22219">
    <property type="entry name" value="DUF3829_2nd"/>
    <property type="match status" value="1"/>
</dbReference>
<dbReference type="InterPro" id="IPR049273">
    <property type="entry name" value="DUF3829-like_N"/>
</dbReference>
<dbReference type="EMBL" id="DXHL01000006">
    <property type="protein sequence ID" value="HIW10002.1"/>
    <property type="molecule type" value="Genomic_DNA"/>
</dbReference>
<dbReference type="PROSITE" id="PS51257">
    <property type="entry name" value="PROKAR_LIPOPROTEIN"/>
    <property type="match status" value="1"/>
</dbReference>
<dbReference type="InterPro" id="IPR053996">
    <property type="entry name" value="DUF3829-like_C"/>
</dbReference>
<keyword evidence="1" id="KW-0732">Signal</keyword>
<feature type="domain" description="DUF3829" evidence="3">
    <location>
        <begin position="182"/>
        <end position="283"/>
    </location>
</feature>
<evidence type="ECO:0008006" key="6">
    <source>
        <dbReference type="Google" id="ProtNLM"/>
    </source>
</evidence>
<dbReference type="AlphaFoldDB" id="A0A9D1QD54"/>
<dbReference type="Pfam" id="PF20893">
    <property type="entry name" value="DUF6845"/>
    <property type="match status" value="1"/>
</dbReference>
<accession>A0A9D1QD54</accession>
<dbReference type="Proteomes" id="UP000823926">
    <property type="component" value="Unassembled WGS sequence"/>
</dbReference>
<comment type="caution">
    <text evidence="4">The sequence shown here is derived from an EMBL/GenBank/DDBJ whole genome shotgun (WGS) entry which is preliminary data.</text>
</comment>
<evidence type="ECO:0000313" key="5">
    <source>
        <dbReference type="Proteomes" id="UP000823926"/>
    </source>
</evidence>
<reference evidence="4" key="1">
    <citation type="journal article" date="2021" name="PeerJ">
        <title>Extensive microbial diversity within the chicken gut microbiome revealed by metagenomics and culture.</title>
        <authorList>
            <person name="Gilroy R."/>
            <person name="Ravi A."/>
            <person name="Getino M."/>
            <person name="Pursley I."/>
            <person name="Horton D.L."/>
            <person name="Alikhan N.F."/>
            <person name="Baker D."/>
            <person name="Gharbi K."/>
            <person name="Hall N."/>
            <person name="Watson M."/>
            <person name="Adriaenssens E.M."/>
            <person name="Foster-Nyarko E."/>
            <person name="Jarju S."/>
            <person name="Secka A."/>
            <person name="Antonio M."/>
            <person name="Oren A."/>
            <person name="Chaudhuri R.R."/>
            <person name="La Ragione R."/>
            <person name="Hildebrand F."/>
            <person name="Pallen M.J."/>
        </authorList>
    </citation>
    <scope>NUCLEOTIDE SEQUENCE</scope>
    <source>
        <strain evidence="4">ChiBcec15-1070</strain>
    </source>
</reference>
<dbReference type="Gene3D" id="1.20.120.930">
    <property type="entry name" value="Uncharacterised protein PF12889, N-terminal DUF3829"/>
    <property type="match status" value="1"/>
</dbReference>
<protein>
    <recommendedName>
        <fullName evidence="6">DUF3829 domain-containing protein</fullName>
    </recommendedName>
</protein>
<reference evidence="4" key="2">
    <citation type="submission" date="2021-04" db="EMBL/GenBank/DDBJ databases">
        <authorList>
            <person name="Gilroy R."/>
        </authorList>
    </citation>
    <scope>NUCLEOTIDE SEQUENCE</scope>
    <source>
        <strain evidence="4">ChiBcec15-1070</strain>
    </source>
</reference>
<feature type="signal peptide" evidence="1">
    <location>
        <begin position="1"/>
        <end position="19"/>
    </location>
</feature>
<feature type="domain" description="DUF3829" evidence="2">
    <location>
        <begin position="29"/>
        <end position="180"/>
    </location>
</feature>
<evidence type="ECO:0000259" key="2">
    <source>
        <dbReference type="Pfam" id="PF20893"/>
    </source>
</evidence>
<sequence length="291" mass="32591">MKKHLLLMPALAGSLFLTACGGSGTSKMNDDQANKIIEYYNLTIEAFREGYSPDQISRVVDFMNAKANRFAIRPVMSLSDMYDDSATLVAPGNLFGKQAGDSLTMLFRQYYAACKTIDDNFEAFKAYKEAEDYKDDNWAKGVELTQGVEAAAAVIEQIKPQVYAIITPAADAAETYFLADNPLKEHIILSKKIFVQMESILGTVADENVNEQLLDTQYAELEQMVKIGRELPAVDGMDVQMTWYGKFLDEVDAFLGEVRKAKRDSSYTQSALEDMNEEYGDAVTMYNYFVD</sequence>